<dbReference type="InterPro" id="IPR002464">
    <property type="entry name" value="DNA/RNA_helicase_DEAH_CS"/>
</dbReference>
<organism evidence="15 16">
    <name type="scientific">Nannochloropsis salina CCMP1776</name>
    <dbReference type="NCBI Taxonomy" id="1027361"/>
    <lineage>
        <taxon>Eukaryota</taxon>
        <taxon>Sar</taxon>
        <taxon>Stramenopiles</taxon>
        <taxon>Ochrophyta</taxon>
        <taxon>Eustigmatophyceae</taxon>
        <taxon>Eustigmatales</taxon>
        <taxon>Monodopsidaceae</taxon>
        <taxon>Microchloropsis</taxon>
        <taxon>Microchloropsis salina</taxon>
    </lineage>
</organism>
<evidence type="ECO:0000313" key="15">
    <source>
        <dbReference type="EMBL" id="TFJ86468.1"/>
    </source>
</evidence>
<feature type="compositionally biased region" description="Basic and acidic residues" evidence="12">
    <location>
        <begin position="140"/>
        <end position="149"/>
    </location>
</feature>
<feature type="domain" description="Helicase C-terminal" evidence="14">
    <location>
        <begin position="661"/>
        <end position="842"/>
    </location>
</feature>
<dbReference type="Gene3D" id="1.20.120.1080">
    <property type="match status" value="1"/>
</dbReference>
<dbReference type="InterPro" id="IPR011545">
    <property type="entry name" value="DEAD/DEAH_box_helicase_dom"/>
</dbReference>
<dbReference type="Pfam" id="PF04408">
    <property type="entry name" value="WHD_HA2"/>
    <property type="match status" value="1"/>
</dbReference>
<dbReference type="GO" id="GO:0003724">
    <property type="term" value="F:RNA helicase activity"/>
    <property type="evidence" value="ECO:0007669"/>
    <property type="project" value="UniProtKB-EC"/>
</dbReference>
<evidence type="ECO:0000256" key="8">
    <source>
        <dbReference type="ARBA" id="ARBA00023187"/>
    </source>
</evidence>
<dbReference type="GO" id="GO:0005524">
    <property type="term" value="F:ATP binding"/>
    <property type="evidence" value="ECO:0007669"/>
    <property type="project" value="UniProtKB-KW"/>
</dbReference>
<comment type="subcellular location">
    <subcellularLocation>
        <location evidence="1">Nucleus</location>
    </subcellularLocation>
</comment>
<dbReference type="AlphaFoldDB" id="A0A4D9DCU3"/>
<dbReference type="Pfam" id="PF00270">
    <property type="entry name" value="DEAD"/>
    <property type="match status" value="1"/>
</dbReference>
<feature type="coiled-coil region" evidence="11">
    <location>
        <begin position="264"/>
        <end position="317"/>
    </location>
</feature>
<dbReference type="Pfam" id="PF07717">
    <property type="entry name" value="OB_NTP_bind"/>
    <property type="match status" value="1"/>
</dbReference>
<protein>
    <recommendedName>
        <fullName evidence="2">RNA helicase</fullName>
        <ecNumber evidence="2">3.6.4.13</ecNumber>
    </recommendedName>
</protein>
<keyword evidence="8" id="KW-0508">mRNA splicing</keyword>
<proteinExistence type="predicted"/>
<keyword evidence="3" id="KW-0507">mRNA processing</keyword>
<keyword evidence="11" id="KW-0175">Coiled coil</keyword>
<gene>
    <name evidence="15" type="ORF">NSK_002125</name>
</gene>
<dbReference type="GO" id="GO:0071013">
    <property type="term" value="C:catalytic step 2 spliceosome"/>
    <property type="evidence" value="ECO:0007669"/>
    <property type="project" value="TreeGrafter"/>
</dbReference>
<dbReference type="GO" id="GO:0008380">
    <property type="term" value="P:RNA splicing"/>
    <property type="evidence" value="ECO:0007669"/>
    <property type="project" value="UniProtKB-KW"/>
</dbReference>
<evidence type="ECO:0000256" key="9">
    <source>
        <dbReference type="ARBA" id="ARBA00023242"/>
    </source>
</evidence>
<evidence type="ECO:0000256" key="5">
    <source>
        <dbReference type="ARBA" id="ARBA00022801"/>
    </source>
</evidence>
<feature type="region of interest" description="Disordered" evidence="12">
    <location>
        <begin position="414"/>
        <end position="447"/>
    </location>
</feature>
<evidence type="ECO:0000256" key="12">
    <source>
        <dbReference type="SAM" id="MobiDB-lite"/>
    </source>
</evidence>
<accession>A0A4D9DCU3</accession>
<keyword evidence="4" id="KW-0547">Nucleotide-binding</keyword>
<dbReference type="SMART" id="SM00847">
    <property type="entry name" value="HA2"/>
    <property type="match status" value="1"/>
</dbReference>
<evidence type="ECO:0000256" key="2">
    <source>
        <dbReference type="ARBA" id="ARBA00012552"/>
    </source>
</evidence>
<dbReference type="PROSITE" id="PS51194">
    <property type="entry name" value="HELICASE_CTER"/>
    <property type="match status" value="1"/>
</dbReference>
<name>A0A4D9DCU3_9STRA</name>
<dbReference type="Gene3D" id="3.40.50.300">
    <property type="entry name" value="P-loop containing nucleotide triphosphate hydrolases"/>
    <property type="match status" value="2"/>
</dbReference>
<comment type="caution">
    <text evidence="15">The sequence shown here is derived from an EMBL/GenBank/DDBJ whole genome shotgun (WGS) entry which is preliminary data.</text>
</comment>
<dbReference type="SMART" id="SM00487">
    <property type="entry name" value="DEXDc"/>
    <property type="match status" value="1"/>
</dbReference>
<reference evidence="15 16" key="1">
    <citation type="submission" date="2019-01" db="EMBL/GenBank/DDBJ databases">
        <title>Nuclear Genome Assembly of the Microalgal Biofuel strain Nannochloropsis salina CCMP1776.</title>
        <authorList>
            <person name="Hovde B."/>
        </authorList>
    </citation>
    <scope>NUCLEOTIDE SEQUENCE [LARGE SCALE GENOMIC DNA]</scope>
    <source>
        <strain evidence="15 16">CCMP1776</strain>
    </source>
</reference>
<feature type="region of interest" description="Disordered" evidence="12">
    <location>
        <begin position="113"/>
        <end position="167"/>
    </location>
</feature>
<feature type="compositionally biased region" description="Basic and acidic residues" evidence="12">
    <location>
        <begin position="184"/>
        <end position="199"/>
    </location>
</feature>
<dbReference type="EMBL" id="SDOX01000008">
    <property type="protein sequence ID" value="TFJ86468.1"/>
    <property type="molecule type" value="Genomic_DNA"/>
</dbReference>
<dbReference type="OrthoDB" id="10253254at2759"/>
<dbReference type="CDD" id="cd18791">
    <property type="entry name" value="SF2_C_RHA"/>
    <property type="match status" value="1"/>
</dbReference>
<feature type="region of interest" description="Disordered" evidence="12">
    <location>
        <begin position="180"/>
        <end position="199"/>
    </location>
</feature>
<dbReference type="InterPro" id="IPR048333">
    <property type="entry name" value="HA2_WH"/>
</dbReference>
<dbReference type="PROSITE" id="PS51192">
    <property type="entry name" value="HELICASE_ATP_BIND_1"/>
    <property type="match status" value="1"/>
</dbReference>
<keyword evidence="9" id="KW-0539">Nucleus</keyword>
<evidence type="ECO:0000256" key="1">
    <source>
        <dbReference type="ARBA" id="ARBA00004123"/>
    </source>
</evidence>
<dbReference type="FunFam" id="3.40.50.300:FF:000007">
    <property type="entry name" value="Pre-mRNA-splicing factor ATP-dependent RNA helicase"/>
    <property type="match status" value="1"/>
</dbReference>
<evidence type="ECO:0000256" key="7">
    <source>
        <dbReference type="ARBA" id="ARBA00022840"/>
    </source>
</evidence>
<dbReference type="InterPro" id="IPR027417">
    <property type="entry name" value="P-loop_NTPase"/>
</dbReference>
<feature type="compositionally biased region" description="Acidic residues" evidence="12">
    <location>
        <begin position="437"/>
        <end position="447"/>
    </location>
</feature>
<dbReference type="SUPFAM" id="SSF52540">
    <property type="entry name" value="P-loop containing nucleoside triphosphate hydrolases"/>
    <property type="match status" value="1"/>
</dbReference>
<dbReference type="InterPro" id="IPR001650">
    <property type="entry name" value="Helicase_C-like"/>
</dbReference>
<dbReference type="EC" id="3.6.4.13" evidence="2"/>
<keyword evidence="6" id="KW-0347">Helicase</keyword>
<dbReference type="PANTHER" id="PTHR18934">
    <property type="entry name" value="ATP-DEPENDENT RNA HELICASE"/>
    <property type="match status" value="1"/>
</dbReference>
<dbReference type="Pfam" id="PF21010">
    <property type="entry name" value="HA2_C"/>
    <property type="match status" value="1"/>
</dbReference>
<dbReference type="InterPro" id="IPR007502">
    <property type="entry name" value="Helicase-assoc_dom"/>
</dbReference>
<evidence type="ECO:0000259" key="14">
    <source>
        <dbReference type="PROSITE" id="PS51194"/>
    </source>
</evidence>
<evidence type="ECO:0000256" key="4">
    <source>
        <dbReference type="ARBA" id="ARBA00022741"/>
    </source>
</evidence>
<dbReference type="GO" id="GO:0071006">
    <property type="term" value="C:U2-type catalytic step 1 spliceosome"/>
    <property type="evidence" value="ECO:0007669"/>
    <property type="project" value="UniProtKB-ARBA"/>
</dbReference>
<dbReference type="GO" id="GO:0003723">
    <property type="term" value="F:RNA binding"/>
    <property type="evidence" value="ECO:0007669"/>
    <property type="project" value="TreeGrafter"/>
</dbReference>
<dbReference type="FunFam" id="1.20.120.1080:FF:000001">
    <property type="entry name" value="Pre-mRNA-splicing factor ATP-dependent RNA helicase"/>
    <property type="match status" value="1"/>
</dbReference>
<evidence type="ECO:0000256" key="3">
    <source>
        <dbReference type="ARBA" id="ARBA00022664"/>
    </source>
</evidence>
<keyword evidence="7" id="KW-0067">ATP-binding</keyword>
<dbReference type="InterPro" id="IPR014001">
    <property type="entry name" value="Helicase_ATP-bd"/>
</dbReference>
<dbReference type="FunFam" id="3.40.50.300:FF:000726">
    <property type="entry name" value="Pre-mRNA-splicing factor ATP-dependent RNA helicase"/>
    <property type="match status" value="1"/>
</dbReference>
<evidence type="ECO:0000256" key="11">
    <source>
        <dbReference type="SAM" id="Coils"/>
    </source>
</evidence>
<feature type="domain" description="Helicase ATP-binding" evidence="13">
    <location>
        <begin position="480"/>
        <end position="643"/>
    </location>
</feature>
<evidence type="ECO:0000256" key="6">
    <source>
        <dbReference type="ARBA" id="ARBA00022806"/>
    </source>
</evidence>
<dbReference type="Proteomes" id="UP000355283">
    <property type="component" value="Unassembled WGS sequence"/>
</dbReference>
<dbReference type="SMART" id="SM00490">
    <property type="entry name" value="HELICc"/>
    <property type="match status" value="1"/>
</dbReference>
<dbReference type="PANTHER" id="PTHR18934:SF83">
    <property type="entry name" value="PRE-MRNA-SPLICING FACTOR ATP-DEPENDENT RNA HELICASE DHX16"/>
    <property type="match status" value="1"/>
</dbReference>
<keyword evidence="5" id="KW-0378">Hydrolase</keyword>
<dbReference type="InterPro" id="IPR011709">
    <property type="entry name" value="DEAD-box_helicase_OB_fold"/>
</dbReference>
<keyword evidence="16" id="KW-1185">Reference proteome</keyword>
<feature type="compositionally biased region" description="Basic residues" evidence="12">
    <location>
        <begin position="414"/>
        <end position="424"/>
    </location>
</feature>
<dbReference type="Pfam" id="PF00271">
    <property type="entry name" value="Helicase_C"/>
    <property type="match status" value="1"/>
</dbReference>
<dbReference type="GO" id="GO:0016787">
    <property type="term" value="F:hydrolase activity"/>
    <property type="evidence" value="ECO:0007669"/>
    <property type="project" value="UniProtKB-KW"/>
</dbReference>
<evidence type="ECO:0000259" key="13">
    <source>
        <dbReference type="PROSITE" id="PS51192"/>
    </source>
</evidence>
<evidence type="ECO:0000313" key="16">
    <source>
        <dbReference type="Proteomes" id="UP000355283"/>
    </source>
</evidence>
<feature type="compositionally biased region" description="Basic and acidic residues" evidence="12">
    <location>
        <begin position="425"/>
        <end position="434"/>
    </location>
</feature>
<sequence length="1119" mass="126836">MDVEEWLCTELHDVVGYSDKTLSQFILSLAKRAPSAAALHVQLIGSGIEEGPRTRPFAEALFQRMRSQGGKVGKGVARNAVGVGGRAAASVGERRLTNAELIRQSQRYSLVESDDEDYKRAISGTGDGNGTNAGKRRKEEKKEKREKKERQARKKTAEIEEDEEEDISLVRKRVREVTSGAVMDAKEKGEDERKQEELDEDIRERDAFVQRMLEKEDMKTQQKASGGGLSAEQIKELATTGAVSKEGEEYLDEARKVSRREYLKKREEKELALIEKELREEEFLFGDVEITAEEKQRREVKRKVLEMAKEKDRFEREHRGYRMPEAYETADGKLDTAKRDAALTARYQEEEQYKTEQELWEEQQVSVASFRPGAKDKGAAQKDLTAEEAELEEFMFENQIDFVSDQLLNNKLAKSKKQRTKKKEKGGEQERLSSTEESSEDEGQDEEQWLAQARAPMTEFEKLQAGRKRLPVFRYREEILAAIKDHQVLVLSAETGSGKTTQIPQYLHEVGYTQAGMIACTQPRRVAAMSVAARVSQEMGTKIGQEVGYSIRFENCTSEKTVIKYMTDGMLLREFLTEPDMASYSVVIIDEAHERTLHTDVLLGLCKDIARFREDLRLIISSATLNAERFSNYFDGAAIFTVPGRMFSVDVYYTKAPEADYLDAAVVSVLHIHISQPVPGDILVFLTGQEEIETAAEELTKRTKGLGSRIKELIICPIYATLPSEQQAKIFEKAPPNSRKVVLATNIAETSLTIDGICFVVDTGFCKQKSYNPRSGMESLIVTPVSRAAAEQRKGRAGRTQNGKCFRLFTMWAFQNELDEDTVPEIQRTNMGNVVLMLMSLGINNILQFDFMDKPPTEAIMQALQQLYALAAINERGELTKLGRRMAEFPLEPMHSKALLASEKYKCVDDVITILAMLTVGNSIFYRPKDRAVHADNARFNFARGGGGDHLALLRCYQQWEESNFSTQWCYENFVQIRSMKKARDIREQLTGLCERVEIESVSSVDIDDIRKAITAGFFFNCASLTRSQDYQTLKHAHTVYIHPSSVLAKDQREGVLHSHLVYHELAFTSKEYMRSITPIQPQWLLEVAQHYYDAASIQDLSQKKKVPKAVGKAPETNR</sequence>
<dbReference type="PROSITE" id="PS00690">
    <property type="entry name" value="DEAH_ATP_HELICASE"/>
    <property type="match status" value="1"/>
</dbReference>
<comment type="catalytic activity">
    <reaction evidence="10">
        <text>ATP + H2O = ADP + phosphate + H(+)</text>
        <dbReference type="Rhea" id="RHEA:13065"/>
        <dbReference type="ChEBI" id="CHEBI:15377"/>
        <dbReference type="ChEBI" id="CHEBI:15378"/>
        <dbReference type="ChEBI" id="CHEBI:30616"/>
        <dbReference type="ChEBI" id="CHEBI:43474"/>
        <dbReference type="ChEBI" id="CHEBI:456216"/>
        <dbReference type="EC" id="3.6.4.13"/>
    </reaction>
</comment>
<dbReference type="GO" id="GO:0006397">
    <property type="term" value="P:mRNA processing"/>
    <property type="evidence" value="ECO:0007669"/>
    <property type="project" value="UniProtKB-KW"/>
</dbReference>
<evidence type="ECO:0000256" key="10">
    <source>
        <dbReference type="ARBA" id="ARBA00047984"/>
    </source>
</evidence>